<keyword evidence="3" id="KW-0677">Repeat</keyword>
<dbReference type="PANTHER" id="PTHR16263">
    <property type="entry name" value="TETRATRICOPEPTIDE REPEAT PROTEIN 38"/>
    <property type="match status" value="1"/>
</dbReference>
<reference evidence="6" key="1">
    <citation type="submission" date="2018-05" db="EMBL/GenBank/DDBJ databases">
        <title>Genome sequencing of Phenylobacterium sp. HYN0004.</title>
        <authorList>
            <person name="Yi H."/>
            <person name="Baek C."/>
        </authorList>
    </citation>
    <scope>NUCLEOTIDE SEQUENCE [LARGE SCALE GENOMIC DNA]</scope>
    <source>
        <strain evidence="6">HYN0004</strain>
    </source>
</reference>
<evidence type="ECO:0000256" key="1">
    <source>
        <dbReference type="ARBA" id="ARBA00005857"/>
    </source>
</evidence>
<dbReference type="Proteomes" id="UP000247763">
    <property type="component" value="Chromosome"/>
</dbReference>
<name>A0A2Z3HPJ7_9CAUL</name>
<evidence type="ECO:0000313" key="6">
    <source>
        <dbReference type="Proteomes" id="UP000247763"/>
    </source>
</evidence>
<evidence type="ECO:0000256" key="3">
    <source>
        <dbReference type="ARBA" id="ARBA00022737"/>
    </source>
</evidence>
<dbReference type="SUPFAM" id="SSF48452">
    <property type="entry name" value="TPR-like"/>
    <property type="match status" value="1"/>
</dbReference>
<proteinExistence type="inferred from homology"/>
<sequence length="438" mass="46981">MKDRFGLETRGDPKAVEALGEAVAALYAMQPEAMGFLKAAAADPDCALARMLGAYLGLMSSERGPGAAAVKRMGEIAPADARETAHLGVIRAWAAGDWAGASRRLDGVLEAWPNDPIALNAAHQLDFFLGDAERLRSRPTEALGAWDPSDPAYPYLSGMQAFGLEELGDYPAAEGAARKALDGAPRDVWAQHALVHALEMQGRSQAGLDLLEARRAHWGHDHFLKVHTAWHAALFALETDGPERALSLYDATVWDGGPDPLAMTLIDSAGLLWRLKLDGVDAGGRWDRLSDEWALRDEGAWYAFNDLHAVLAHCGAGRLDRARALVDRMAEAAASPDPAATNAQALRAAGLAAARGVLAFAEGDFAVSVAFLAPVRRLLSVFGGSHAQRDAWQRTLLVAALRGGETGFARVLVRERLAERPDSPWSRARLSELDALSR</sequence>
<dbReference type="CDD" id="cd05804">
    <property type="entry name" value="StaR_like"/>
    <property type="match status" value="1"/>
</dbReference>
<evidence type="ECO:0000256" key="2">
    <source>
        <dbReference type="ARBA" id="ARBA00019992"/>
    </source>
</evidence>
<dbReference type="Gene3D" id="1.25.40.10">
    <property type="entry name" value="Tetratricopeptide repeat domain"/>
    <property type="match status" value="1"/>
</dbReference>
<dbReference type="InterPro" id="IPR033891">
    <property type="entry name" value="TTC38"/>
</dbReference>
<dbReference type="OrthoDB" id="9815900at2"/>
<evidence type="ECO:0000256" key="4">
    <source>
        <dbReference type="ARBA" id="ARBA00022803"/>
    </source>
</evidence>
<dbReference type="PANTHER" id="PTHR16263:SF4">
    <property type="entry name" value="TETRATRICOPEPTIDE REPEAT PROTEIN 38"/>
    <property type="match status" value="1"/>
</dbReference>
<protein>
    <recommendedName>
        <fullName evidence="2">Tetratricopeptide repeat protein 38</fullName>
    </recommendedName>
</protein>
<gene>
    <name evidence="5" type="ORF">HYN04_02190</name>
</gene>
<organism evidence="5 6">
    <name type="scientific">Phenylobacterium parvum</name>
    <dbReference type="NCBI Taxonomy" id="2201350"/>
    <lineage>
        <taxon>Bacteria</taxon>
        <taxon>Pseudomonadati</taxon>
        <taxon>Pseudomonadota</taxon>
        <taxon>Alphaproteobacteria</taxon>
        <taxon>Caulobacterales</taxon>
        <taxon>Caulobacteraceae</taxon>
        <taxon>Phenylobacterium</taxon>
    </lineage>
</organism>
<evidence type="ECO:0000313" key="5">
    <source>
        <dbReference type="EMBL" id="AWM76675.1"/>
    </source>
</evidence>
<keyword evidence="4" id="KW-0802">TPR repeat</keyword>
<dbReference type="EMBL" id="CP029479">
    <property type="protein sequence ID" value="AWM76675.1"/>
    <property type="molecule type" value="Genomic_DNA"/>
</dbReference>
<dbReference type="AlphaFoldDB" id="A0A2Z3HPJ7"/>
<comment type="similarity">
    <text evidence="1">Belongs to the TTC38 family.</text>
</comment>
<dbReference type="KEGG" id="phb:HYN04_02190"/>
<dbReference type="RefSeq" id="WP_110449244.1">
    <property type="nucleotide sequence ID" value="NZ_CP029479.1"/>
</dbReference>
<keyword evidence="6" id="KW-1185">Reference proteome</keyword>
<accession>A0A2Z3HPJ7</accession>
<dbReference type="InterPro" id="IPR011990">
    <property type="entry name" value="TPR-like_helical_dom_sf"/>
</dbReference>